<dbReference type="GO" id="GO:0016192">
    <property type="term" value="P:vesicle-mediated transport"/>
    <property type="evidence" value="ECO:0007669"/>
    <property type="project" value="UniProtKB-KW"/>
</dbReference>
<dbReference type="PROSITE" id="PS50222">
    <property type="entry name" value="EF_HAND_2"/>
    <property type="match status" value="2"/>
</dbReference>
<dbReference type="GO" id="GO:0030010">
    <property type="term" value="P:establishment of cell polarity"/>
    <property type="evidence" value="ECO:0007669"/>
    <property type="project" value="UniProtKB-ARBA"/>
</dbReference>
<evidence type="ECO:0000259" key="18">
    <source>
        <dbReference type="PROSITE" id="PS50222"/>
    </source>
</evidence>
<dbReference type="PROSITE" id="PS51417">
    <property type="entry name" value="ARF"/>
    <property type="match status" value="1"/>
</dbReference>
<dbReference type="SUPFAM" id="SSF81324">
    <property type="entry name" value="Voltage-gated potassium channels"/>
    <property type="match status" value="1"/>
</dbReference>
<evidence type="ECO:0000256" key="16">
    <source>
        <dbReference type="SAM" id="MobiDB-lite"/>
    </source>
</evidence>
<keyword evidence="11 13" id="KW-0342">GTP-binding</keyword>
<dbReference type="SUPFAM" id="SSF47473">
    <property type="entry name" value="EF-hand"/>
    <property type="match status" value="1"/>
</dbReference>
<dbReference type="PROSITE" id="PS51422">
    <property type="entry name" value="SAR1"/>
    <property type="match status" value="1"/>
</dbReference>
<feature type="binding site" evidence="14">
    <location>
        <position position="3790"/>
    </location>
    <ligand>
        <name>Mg(2+)</name>
        <dbReference type="ChEBI" id="CHEBI:18420"/>
    </ligand>
</feature>
<evidence type="ECO:0000256" key="3">
    <source>
        <dbReference type="ARBA" id="ARBA00022448"/>
    </source>
</evidence>
<keyword evidence="4" id="KW-0519">Myristate</keyword>
<evidence type="ECO:0000256" key="14">
    <source>
        <dbReference type="PIRSR" id="PIRSR606689-2"/>
    </source>
</evidence>
<feature type="compositionally biased region" description="Basic and acidic residues" evidence="16">
    <location>
        <begin position="1197"/>
        <end position="1212"/>
    </location>
</feature>
<dbReference type="Gene3D" id="3.40.50.150">
    <property type="entry name" value="Vaccinia Virus protein VP39"/>
    <property type="match status" value="1"/>
</dbReference>
<keyword evidence="17" id="KW-0472">Membrane</keyword>
<dbReference type="PANTHER" id="PTHR11711">
    <property type="entry name" value="ADP RIBOSYLATION FACTOR-RELATED"/>
    <property type="match status" value="1"/>
</dbReference>
<feature type="transmembrane region" description="Helical" evidence="17">
    <location>
        <begin position="654"/>
        <end position="675"/>
    </location>
</feature>
<feature type="region of interest" description="Disordered" evidence="16">
    <location>
        <begin position="1197"/>
        <end position="1217"/>
    </location>
</feature>
<dbReference type="GO" id="GO:0005216">
    <property type="term" value="F:monoatomic ion channel activity"/>
    <property type="evidence" value="ECO:0007669"/>
    <property type="project" value="InterPro"/>
</dbReference>
<feature type="region of interest" description="Disordered" evidence="16">
    <location>
        <begin position="3221"/>
        <end position="3240"/>
    </location>
</feature>
<keyword evidence="3" id="KW-0813">Transport</keyword>
<keyword evidence="12" id="KW-0449">Lipoprotein</keyword>
<feature type="region of interest" description="Disordered" evidence="16">
    <location>
        <begin position="370"/>
        <end position="412"/>
    </location>
</feature>
<evidence type="ECO:0000256" key="15">
    <source>
        <dbReference type="SAM" id="Coils"/>
    </source>
</evidence>
<feature type="compositionally biased region" description="Low complexity" evidence="16">
    <location>
        <begin position="2395"/>
        <end position="2408"/>
    </location>
</feature>
<dbReference type="InterPro" id="IPR029063">
    <property type="entry name" value="SAM-dependent_MTases_sf"/>
</dbReference>
<dbReference type="InterPro" id="IPR002048">
    <property type="entry name" value="EF_hand_dom"/>
</dbReference>
<comment type="caution">
    <text evidence="19">The sequence shown here is derived from an EMBL/GenBank/DDBJ whole genome shotgun (WGS) entry which is preliminary data.</text>
</comment>
<evidence type="ECO:0000256" key="4">
    <source>
        <dbReference type="ARBA" id="ARBA00022707"/>
    </source>
</evidence>
<dbReference type="InterPro" id="IPR006689">
    <property type="entry name" value="Small_GTPase_ARF/SAR"/>
</dbReference>
<evidence type="ECO:0000256" key="13">
    <source>
        <dbReference type="PIRSR" id="PIRSR606689-1"/>
    </source>
</evidence>
<feature type="compositionally biased region" description="Pro residues" evidence="16">
    <location>
        <begin position="1687"/>
        <end position="1700"/>
    </location>
</feature>
<dbReference type="InterPro" id="IPR027417">
    <property type="entry name" value="P-loop_NTPase"/>
</dbReference>
<keyword evidence="10" id="KW-0333">Golgi apparatus</keyword>
<feature type="region of interest" description="Disordered" evidence="16">
    <location>
        <begin position="3455"/>
        <end position="3486"/>
    </location>
</feature>
<feature type="region of interest" description="Disordered" evidence="16">
    <location>
        <begin position="3300"/>
        <end position="3319"/>
    </location>
</feature>
<dbReference type="InterPro" id="IPR014710">
    <property type="entry name" value="RmlC-like_jellyroll"/>
</dbReference>
<dbReference type="Pfam" id="PF02493">
    <property type="entry name" value="MORN"/>
    <property type="match status" value="2"/>
</dbReference>
<feature type="region of interest" description="Disordered" evidence="16">
    <location>
        <begin position="3688"/>
        <end position="3709"/>
    </location>
</feature>
<dbReference type="Gene3D" id="2.20.110.10">
    <property type="entry name" value="Histone H3 K4-specific methyltransferase SET7/9 N-terminal domain"/>
    <property type="match status" value="1"/>
</dbReference>
<feature type="region of interest" description="Disordered" evidence="16">
    <location>
        <begin position="529"/>
        <end position="567"/>
    </location>
</feature>
<feature type="transmembrane region" description="Helical" evidence="17">
    <location>
        <begin position="843"/>
        <end position="862"/>
    </location>
</feature>
<evidence type="ECO:0000256" key="7">
    <source>
        <dbReference type="ARBA" id="ARBA00022837"/>
    </source>
</evidence>
<comment type="subcellular location">
    <subcellularLocation>
        <location evidence="1">Golgi apparatus</location>
    </subcellularLocation>
</comment>
<organism evidence="19 20">
    <name type="scientific">Symbiodinium microadriaticum</name>
    <name type="common">Dinoflagellate</name>
    <name type="synonym">Zooxanthella microadriatica</name>
    <dbReference type="NCBI Taxonomy" id="2951"/>
    <lineage>
        <taxon>Eukaryota</taxon>
        <taxon>Sar</taxon>
        <taxon>Alveolata</taxon>
        <taxon>Dinophyceae</taxon>
        <taxon>Suessiales</taxon>
        <taxon>Symbiodiniaceae</taxon>
        <taxon>Symbiodinium</taxon>
    </lineage>
</organism>
<evidence type="ECO:0000313" key="19">
    <source>
        <dbReference type="EMBL" id="OLP94143.1"/>
    </source>
</evidence>
<dbReference type="GO" id="GO:0005525">
    <property type="term" value="F:GTP binding"/>
    <property type="evidence" value="ECO:0007669"/>
    <property type="project" value="UniProtKB-KW"/>
</dbReference>
<evidence type="ECO:0000256" key="5">
    <source>
        <dbReference type="ARBA" id="ARBA00022737"/>
    </source>
</evidence>
<feature type="transmembrane region" description="Helical" evidence="17">
    <location>
        <begin position="766"/>
        <end position="787"/>
    </location>
</feature>
<keyword evidence="20" id="KW-1185">Reference proteome</keyword>
<feature type="region of interest" description="Disordered" evidence="16">
    <location>
        <begin position="1233"/>
        <end position="1299"/>
    </location>
</feature>
<feature type="binding site" evidence="14">
    <location>
        <position position="3807"/>
    </location>
    <ligand>
        <name>Mg(2+)</name>
        <dbReference type="ChEBI" id="CHEBI:18420"/>
    </ligand>
</feature>
<keyword evidence="15" id="KW-0175">Coiled coil</keyword>
<feature type="compositionally biased region" description="Basic and acidic residues" evidence="16">
    <location>
        <begin position="2989"/>
        <end position="3005"/>
    </location>
</feature>
<gene>
    <name evidence="19" type="primary">ARF1</name>
    <name evidence="19" type="ORF">AK812_SmicGene23881</name>
</gene>
<evidence type="ECO:0000256" key="12">
    <source>
        <dbReference type="ARBA" id="ARBA00023288"/>
    </source>
</evidence>
<dbReference type="SMART" id="SM00175">
    <property type="entry name" value="RAB"/>
    <property type="match status" value="1"/>
</dbReference>
<dbReference type="InterPro" id="IPR024156">
    <property type="entry name" value="Small_GTPase_ARF"/>
</dbReference>
<feature type="compositionally biased region" description="Polar residues" evidence="16">
    <location>
        <begin position="3006"/>
        <end position="3022"/>
    </location>
</feature>
<dbReference type="PRINTS" id="PR00328">
    <property type="entry name" value="SAR1GTPBP"/>
</dbReference>
<keyword evidence="8" id="KW-0931">ER-Golgi transport</keyword>
<dbReference type="GO" id="GO:0016020">
    <property type="term" value="C:membrane"/>
    <property type="evidence" value="ECO:0007669"/>
    <property type="project" value="UniProtKB-SubCell"/>
</dbReference>
<feature type="compositionally biased region" description="Low complexity" evidence="16">
    <location>
        <begin position="1671"/>
        <end position="1686"/>
    </location>
</feature>
<feature type="compositionally biased region" description="Pro residues" evidence="16">
    <location>
        <begin position="3199"/>
        <end position="3209"/>
    </location>
</feature>
<dbReference type="Pfam" id="PF13499">
    <property type="entry name" value="EF-hand_7"/>
    <property type="match status" value="1"/>
</dbReference>
<accession>A0A1Q9DG62</accession>
<feature type="compositionally biased region" description="Low complexity" evidence="16">
    <location>
        <begin position="3459"/>
        <end position="3468"/>
    </location>
</feature>
<dbReference type="GO" id="GO:0015031">
    <property type="term" value="P:protein transport"/>
    <property type="evidence" value="ECO:0007669"/>
    <property type="project" value="UniProtKB-KW"/>
</dbReference>
<dbReference type="Gene3D" id="1.10.238.10">
    <property type="entry name" value="EF-hand"/>
    <property type="match status" value="1"/>
</dbReference>
<dbReference type="SUPFAM" id="SSF52540">
    <property type="entry name" value="P-loop containing nucleoside triphosphate hydrolases"/>
    <property type="match status" value="1"/>
</dbReference>
<evidence type="ECO:0000256" key="10">
    <source>
        <dbReference type="ARBA" id="ARBA00023034"/>
    </source>
</evidence>
<feature type="compositionally biased region" description="Low complexity" evidence="16">
    <location>
        <begin position="2526"/>
        <end position="2539"/>
    </location>
</feature>
<keyword evidence="14" id="KW-0460">Magnesium</keyword>
<feature type="region of interest" description="Disordered" evidence="16">
    <location>
        <begin position="288"/>
        <end position="307"/>
    </location>
</feature>
<dbReference type="SUPFAM" id="SSF53335">
    <property type="entry name" value="S-adenosyl-L-methionine-dependent methyltransferases"/>
    <property type="match status" value="1"/>
</dbReference>
<dbReference type="GO" id="GO:0003924">
    <property type="term" value="F:GTPase activity"/>
    <property type="evidence" value="ECO:0007669"/>
    <property type="project" value="InterPro"/>
</dbReference>
<feature type="compositionally biased region" description="Low complexity" evidence="16">
    <location>
        <begin position="2976"/>
        <end position="2986"/>
    </location>
</feature>
<dbReference type="OrthoDB" id="432134at2759"/>
<feature type="transmembrane region" description="Helical" evidence="17">
    <location>
        <begin position="616"/>
        <end position="634"/>
    </location>
</feature>
<evidence type="ECO:0000256" key="2">
    <source>
        <dbReference type="ARBA" id="ARBA00010290"/>
    </source>
</evidence>
<feature type="compositionally biased region" description="Basic and acidic residues" evidence="16">
    <location>
        <begin position="1500"/>
        <end position="1513"/>
    </location>
</feature>
<evidence type="ECO:0000256" key="17">
    <source>
        <dbReference type="SAM" id="Phobius"/>
    </source>
</evidence>
<feature type="transmembrane region" description="Helical" evidence="17">
    <location>
        <begin position="687"/>
        <end position="710"/>
    </location>
</feature>
<name>A0A1Q9DG62_SYMMI</name>
<feature type="region of interest" description="Disordered" evidence="16">
    <location>
        <begin position="1493"/>
        <end position="1523"/>
    </location>
</feature>
<feature type="binding site" evidence="13">
    <location>
        <position position="3829"/>
    </location>
    <ligand>
        <name>GTP</name>
        <dbReference type="ChEBI" id="CHEBI:37565"/>
    </ligand>
</feature>
<dbReference type="GO" id="GO:0005509">
    <property type="term" value="F:calcium ion binding"/>
    <property type="evidence" value="ECO:0007669"/>
    <property type="project" value="InterPro"/>
</dbReference>
<dbReference type="SMART" id="SM00054">
    <property type="entry name" value="EFh"/>
    <property type="match status" value="2"/>
</dbReference>
<feature type="coiled-coil region" evidence="15">
    <location>
        <begin position="443"/>
        <end position="474"/>
    </location>
</feature>
<keyword evidence="17" id="KW-1133">Transmembrane helix</keyword>
<dbReference type="FunFam" id="3.40.50.300:FF:000412">
    <property type="entry name" value="ADP-ribosylation factor 1"/>
    <property type="match status" value="1"/>
</dbReference>
<feature type="compositionally biased region" description="Low complexity" evidence="16">
    <location>
        <begin position="2863"/>
        <end position="2875"/>
    </location>
</feature>
<dbReference type="SUPFAM" id="SSF82185">
    <property type="entry name" value="Histone H3 K4-specific methyltransferase SET7/9 N-terminal domain"/>
    <property type="match status" value="1"/>
</dbReference>
<keyword evidence="7" id="KW-0106">Calcium</keyword>
<dbReference type="PROSITE" id="PS00018">
    <property type="entry name" value="EF_HAND_1"/>
    <property type="match status" value="2"/>
</dbReference>
<feature type="region of interest" description="Disordered" evidence="16">
    <location>
        <begin position="3160"/>
        <end position="3214"/>
    </location>
</feature>
<dbReference type="NCBIfam" id="TIGR00231">
    <property type="entry name" value="small_GTP"/>
    <property type="match status" value="1"/>
</dbReference>
<dbReference type="EMBL" id="LSRX01000555">
    <property type="protein sequence ID" value="OLP94143.1"/>
    <property type="molecule type" value="Genomic_DNA"/>
</dbReference>
<feature type="region of interest" description="Disordered" evidence="16">
    <location>
        <begin position="2526"/>
        <end position="2571"/>
    </location>
</feature>
<dbReference type="SMART" id="SM00178">
    <property type="entry name" value="SAR"/>
    <property type="match status" value="1"/>
</dbReference>
<feature type="binding site" evidence="13">
    <location>
        <begin position="3885"/>
        <end position="3888"/>
    </location>
    <ligand>
        <name>GTP</name>
        <dbReference type="ChEBI" id="CHEBI:37565"/>
    </ligand>
</feature>
<feature type="compositionally biased region" description="Basic and acidic residues" evidence="16">
    <location>
        <begin position="1249"/>
        <end position="1277"/>
    </location>
</feature>
<sequence length="3939" mass="429441">MVTNMVISIITATRVLPRRPMPRARVAPAASRLTHASDAARLCPAWAPLGRAVLHHWQRLQAGATLSGPPLLYWSNLRPGEPETVPPELFFRCPSEMPALERRAMELCLRQGGRALDLGAGAGSHVLALQKRGVPSNANPGNCSSCGNDYAEGARFCRDCGLAKPSQAALVSVRNEVPRSEIKRNVSFGPTSVSDLSAQASQALPNAPPRLIARLQELELDSLLALCERLEGRLSKPKRSNRIKASEAELDDLCESLVDPDATPSPQIRQQQQQQQQLRYLTQLREAKQAAAEGFAPPPTSTTRPILRSDAPAPAIQAPTPSPSPSTQVPSTSVGTSPEPPDGQQSIPASKQEVLDALLLELNELLEKAPAQSQLPAASPSGPSLCGSPTPKPEPSPKPAKAGAIPNSAGPLPVEEQILKPAKPSAAFIDTVSMLQDGLRTLVERFSDEVAQASAELKAENERLLAEIAELRMQPRDPVTILSAPQRMEAESPAEAILGPAEAETPMAMATRMQPELAVRFQAQEQRIDIPGGPPEQAPECPDLEPPEAEGRECEGRDEGSGGGSLPSFAARSQWVQELQPGQADWGENAEEFEKATRPLRCSCVCLHELSRKRMLWDLLGLLLLIYDLVMTPWQVAFGQGGTVSEVMTWVLPVYWAINIFMTLFCTSFSSGGVLHSNRKAMVWRYLTQGFLLLDLLTTLLDLAVLTTFYDLTQSAYQSLRSLVLNKDVYLAIQAARLLRSVRVSRNLLGVRARIRSELWRALGTMAFSTLLLLIGAHIIACALYYLGSATGGNENTWLLEYSQIQQQEDSISMYLSALLWALAQLTPGLGPSPVNPKSVPDMILSTTVHVLALLACISLFAQGGMLVMRLRDARGEWANRQLACRAYLNTCKSSGARVPQRLQCHILSWLELEPEPRKAMAPGPRFLGWCGPRSLGFDAWHPWLPSESRSPLALLPPLIQQELLQELAAPFLSLHPFFHELDVAHPQALRQVIDCFQQFFYSPMQPIFRALTNASKLHMMTRGSATYLLDPASRAGASKRLSRAPVKVKLGQHISEGGLWLEAWQHQGVLTADGIEDASCEVLVLDEQSFGHLLRRSPGELWQAAASYARAYAKRAGERVTLTDLDGDLESLVKITDEAFADALRYLAHEAEQDPTGEAIGPGQESAYCSYNQPLSLGKLSSKVGRGMGATCCAERDREASGQCPEPRRPPEIAWHAPPAEAAAVVNPGTGLKEQAPKVDAPAATQVAKEKEKAKEPKKDDRAAAATEPKSKENPRRLSGSQQAQGGNKEEKRIDPADGKAYSFNQISKFYRGVYSKHDIQTYWDRSCRPLSHCMKISGLDLSPDAVEVMKARGIESEVGSFWNLPPYATYDTMLMLMNTAGVAGTFERFQTLLRQLRHNLAPTGQLLLDLSPPDWPAVHRAARRSRDRLPAGSFLAGRWVSLSCWLSFGEMQGSTFPKLFAEPAAAVEAAEVEGFHAAIVCQEPGSRNTLIRLQPRSESPKAGRAQGRDGSEADQTGKCASPRRRSCFDHYTLEASLVAMGQAVGCSLDDLPCCTKNTSTTGDIVKARPVGYESQDDLAKGEVPVWSGALKEATAEEYFYEPRTEMEPYAVQFLLLGKPAEYPDVVPSSLNFPADAVDWTEKDVDLFVGVGLGFSLISLTRDGPNTKKAPSGEPYAASSAGAGPPSAPAAPPATPVPAKPAESGETEAAQGSEALSAAEEASLVPGPGVLPELPLTQWHRGEYWAPYATYMEDVGEKGLKLVSALNKCERFRNVGLKKGAGFTLGALKENFGAGILLREFALEMTSQPPSDIMSLLWVSLRLELPCSPFMPMYQTLIPDGGNKPVCKGIFGMLMLNTATMSVLEDNRIYEKVAEPLRKAFDLRRLLHAAISVGMTMLSVVFSSLAPTSQPNAERFMRSLLTNLCCGGGRIKEPYEKPLKRLLSASVLDLSAVEAFALEAQSDGPGATVALRWFWNEVDRLEPLSHSFRNGLEAFDLCSAALLAAHAASRSQVPIAEAEALAKALLVKAEALAKSAISQRTEYLQKVLSQSLAIWGDLVPENSKRAKGLQARILVHVRARGMEMGAPEMDLKPGDLLEPKMPSAEWREIWQQRGDKQNRAMALRGFFADGQLDDVCLLAFREGGFDFDAFLEVLVETLGYDFVKMGQAVLSVVETSVRRLGKLGKGPPHKLPQNMLRTLTEEMVRGSLEALRDQQFQLLGASSAILQLVSFLAAAGKVPADDSDSDDSRSPQRPPKPAVQSDTLTALEGYAWEMVLAAIFGAIPATPAKTRAAHAGYIFEVLRPALGAISDLSLSSQLMNHDQLSILATCGRSHTDQARECLREFANRLDEQEAQQILRLRHYGFALRQAARDFQLLGVEAPDLGRTCTDLEVRSQSQAASGPAGAADGDRDEGPEVENPDAGARAESAAPQIDSADEAKLRAIFKTCDTNGDGTINKRELIKMCRQSFETAMFFGLPSVIKQEDGSRAKLEERFQRMDQNDDREVTWEEFHHWYMSEMAAAPKPSAAPTARSSADSAEMAPRASLSLTEELDSETELSPRPEPRAGAKPAIASGVVKALTDMVEASEVSETGLQVEDQPASQERVENAMRFLDFVYEQVAANTHDGQVTRRDLEDLILASDSYGQCFECLGTVPGNDLTTSDIDIGTVEFTDHFLDEVACEHLEGLRLLTVPPEPWNPVPARRLEVAASMALEPPEASAKDTPVLAITDPTPEPADYALALAFSTGLKPTQQEAVDDQLEEPCEQTQVSTALAVLDEPVSSTLPAQEEVVSEMAPAQPVLPITEVQVPVQAVPDNWFADAVSPVAERPALPPVPMRELEDASGGLPTIPSGRGVGLPDSSDLTLPDPTPKLDLGSSLLSTAADTWAPTLEESQSLSMAKTTESASGQRPVQAFASAQSATFFGQVPTETFQMQTVEVQAQPAQSAQVGLAKSSVLQLTEAPNSQRSLRFEEAQEAQQSPSSQNARRQGSDDERPSTWRTDPTRSSDASCPQSQEPSNTRAPTGAGAVPPLPLGCLNGESARPSQEPFRMDMGQAAYSANQASGQFASFEEHMRTSAGPFPRWGPESYRMGQIQRDDFAYESSLPGFPFPYDDSLPDALQEQIQAFYHELQETKARQRRAERDNDELVGYLAALLGEPDHANTRSDARTPLGSSRAEDVVRQTLPMPPAPAELQTVEQPPPPPPPPSQPFQDLLSKPMVNISFGAGPSQAVESRPQRTSEHVLTESVASILPLAFRNLLERPQLDRGEQLQQQMLQQMQQQQQQMQQLQQQQLQLQMHLSQAQAKTSTPRPASQPSQRSILDQLRAELAAEKRQAAPAPISPEVTALQDMLKELRDAGQATIGQLLDALQDVRTTQQRLERQALIPALPAPAYIGEDSMQSHGLHSSMSQPVIPKSYQSYQDTSAVSQPRIKAFETDIPRSPVKGLFVPRSSEDGRRAWAPAPARPLIPRRRPQGQPSQCSAPRGPQRALFDQEMARWDARAQQLEAQFRRLHGPAAQPTGAEGVPKFPRIYPQRGSPFRPVQLLMTSYTIMPSDCDMYRVIFHPQMVSVCEKVNFAVSATFCDSPAVAIYANLAKPAGIGDRFNVRVFVEPTDASAQFRVLYLFTAASGSAGQGVGTMAAFLVYGAPPGQLYSEDISACAVSAFAGLEAFAARGATKADKAVDLSRCERTSEPISKGGGKQNPSKDELRVAEQIIDGVQGQETYEDGSSYEGQLADGRRHGHGTWTSVAEQYCGQWVHDQRHGKVWQRMVGSKEMRILMLGLDAAGKTTILYRLKLSEVVTTVPTIGFNVETVEYKNITFTVWDIGGQDKIRKLWRFYYDATDGLIFVVDSSDHDRINDAKEELQRLLGEPEMENVVLLVLANKQDLPNAMSASEIMHALELQKMQNRKWFIQSTTAPTGDGLYEGLDWLSRALCSK</sequence>
<evidence type="ECO:0000256" key="6">
    <source>
        <dbReference type="ARBA" id="ARBA00022741"/>
    </source>
</evidence>
<keyword evidence="5" id="KW-0677">Repeat</keyword>
<dbReference type="Gene3D" id="3.40.50.300">
    <property type="entry name" value="P-loop containing nucleotide triphosphate hydrolases"/>
    <property type="match status" value="1"/>
</dbReference>
<feature type="domain" description="EF-hand" evidence="18">
    <location>
        <begin position="2437"/>
        <end position="2472"/>
    </location>
</feature>
<dbReference type="GO" id="GO:0005794">
    <property type="term" value="C:Golgi apparatus"/>
    <property type="evidence" value="ECO:0007669"/>
    <property type="project" value="UniProtKB-SubCell"/>
</dbReference>
<feature type="compositionally biased region" description="Basic and acidic residues" evidence="16">
    <location>
        <begin position="1289"/>
        <end position="1299"/>
    </location>
</feature>
<dbReference type="CDD" id="cd00051">
    <property type="entry name" value="EFh"/>
    <property type="match status" value="1"/>
</dbReference>
<dbReference type="Gene3D" id="1.10.287.70">
    <property type="match status" value="1"/>
</dbReference>
<feature type="region of interest" description="Disordered" evidence="16">
    <location>
        <begin position="2240"/>
        <end position="2262"/>
    </location>
</feature>
<dbReference type="InterPro" id="IPR003409">
    <property type="entry name" value="MORN"/>
</dbReference>
<feature type="compositionally biased region" description="Low complexity" evidence="16">
    <location>
        <begin position="1709"/>
        <end position="1723"/>
    </location>
</feature>
<dbReference type="InterPro" id="IPR045872">
    <property type="entry name" value="Arf1-5-like"/>
</dbReference>
<dbReference type="InterPro" id="IPR018247">
    <property type="entry name" value="EF_Hand_1_Ca_BS"/>
</dbReference>
<evidence type="ECO:0000256" key="8">
    <source>
        <dbReference type="ARBA" id="ARBA00022892"/>
    </source>
</evidence>
<feature type="compositionally biased region" description="Low complexity" evidence="16">
    <location>
        <begin position="370"/>
        <end position="389"/>
    </location>
</feature>
<feature type="region of interest" description="Disordered" evidence="16">
    <location>
        <begin position="312"/>
        <end position="347"/>
    </location>
</feature>
<feature type="region of interest" description="Disordered" evidence="16">
    <location>
        <begin position="2393"/>
        <end position="2434"/>
    </location>
</feature>
<dbReference type="Pfam" id="PF00025">
    <property type="entry name" value="Arf"/>
    <property type="match status" value="1"/>
</dbReference>
<feature type="domain" description="EF-hand" evidence="18">
    <location>
        <begin position="2487"/>
        <end position="2522"/>
    </location>
</feature>
<dbReference type="Proteomes" id="UP000186817">
    <property type="component" value="Unassembled WGS sequence"/>
</dbReference>
<feature type="binding site" evidence="13">
    <location>
        <begin position="3783"/>
        <end position="3790"/>
    </location>
    <ligand>
        <name>GTP</name>
        <dbReference type="ChEBI" id="CHEBI:37565"/>
    </ligand>
</feature>
<feature type="compositionally biased region" description="Low complexity" evidence="16">
    <location>
        <begin position="312"/>
        <end position="337"/>
    </location>
</feature>
<proteinExistence type="inferred from homology"/>
<keyword evidence="17" id="KW-0812">Transmembrane</keyword>
<reference evidence="19 20" key="1">
    <citation type="submission" date="2016-02" db="EMBL/GenBank/DDBJ databases">
        <title>Genome analysis of coral dinoflagellate symbionts highlights evolutionary adaptations to a symbiotic lifestyle.</title>
        <authorList>
            <person name="Aranda M."/>
            <person name="Li Y."/>
            <person name="Liew Y.J."/>
            <person name="Baumgarten S."/>
            <person name="Simakov O."/>
            <person name="Wilson M."/>
            <person name="Piel J."/>
            <person name="Ashoor H."/>
            <person name="Bougouffa S."/>
            <person name="Bajic V.B."/>
            <person name="Ryu T."/>
            <person name="Ravasi T."/>
            <person name="Bayer T."/>
            <person name="Micklem G."/>
            <person name="Kim H."/>
            <person name="Bhak J."/>
            <person name="Lajeunesse T.C."/>
            <person name="Voolstra C.R."/>
        </authorList>
    </citation>
    <scope>NUCLEOTIDE SEQUENCE [LARGE SCALE GENOMIC DNA]</scope>
    <source>
        <strain evidence="19 20">CCMP2467</strain>
    </source>
</reference>
<comment type="similarity">
    <text evidence="2">Belongs to the small GTPase superfamily. Arf family.</text>
</comment>
<evidence type="ECO:0000313" key="20">
    <source>
        <dbReference type="Proteomes" id="UP000186817"/>
    </source>
</evidence>
<dbReference type="CDD" id="cd04150">
    <property type="entry name" value="Arf1_5_like"/>
    <property type="match status" value="1"/>
</dbReference>
<protein>
    <submittedName>
        <fullName evidence="19">ADP-ribosylation factor</fullName>
    </submittedName>
</protein>
<dbReference type="InterPro" id="IPR011992">
    <property type="entry name" value="EF-hand-dom_pair"/>
</dbReference>
<evidence type="ECO:0000256" key="11">
    <source>
        <dbReference type="ARBA" id="ARBA00023134"/>
    </source>
</evidence>
<dbReference type="SMART" id="SM00177">
    <property type="entry name" value="ARF"/>
    <property type="match status" value="1"/>
</dbReference>
<keyword evidence="9" id="KW-0653">Protein transport</keyword>
<evidence type="ECO:0000256" key="1">
    <source>
        <dbReference type="ARBA" id="ARBA00004555"/>
    </source>
</evidence>
<keyword evidence="6 13" id="KW-0547">Nucleotide-binding</keyword>
<feature type="region of interest" description="Disordered" evidence="16">
    <location>
        <begin position="2963"/>
        <end position="3047"/>
    </location>
</feature>
<feature type="compositionally biased region" description="Basic and acidic residues" evidence="16">
    <location>
        <begin position="549"/>
        <end position="560"/>
    </location>
</feature>
<dbReference type="Gene3D" id="2.60.120.10">
    <property type="entry name" value="Jelly Rolls"/>
    <property type="match status" value="1"/>
</dbReference>
<evidence type="ECO:0000256" key="9">
    <source>
        <dbReference type="ARBA" id="ARBA00022927"/>
    </source>
</evidence>
<keyword evidence="14" id="KW-0479">Metal-binding</keyword>
<feature type="region of interest" description="Disordered" evidence="16">
    <location>
        <begin position="2841"/>
        <end position="2877"/>
    </location>
</feature>
<feature type="region of interest" description="Disordered" evidence="16">
    <location>
        <begin position="1663"/>
        <end position="1723"/>
    </location>
</feature>
<dbReference type="InterPro" id="IPR005225">
    <property type="entry name" value="Small_GTP-bd"/>
</dbReference>